<keyword evidence="2" id="KW-1185">Reference proteome</keyword>
<organism evidence="1 2">
    <name type="scientific">Methylococcus capsulatus</name>
    <dbReference type="NCBI Taxonomy" id="414"/>
    <lineage>
        <taxon>Bacteria</taxon>
        <taxon>Pseudomonadati</taxon>
        <taxon>Pseudomonadota</taxon>
        <taxon>Gammaproteobacteria</taxon>
        <taxon>Methylococcales</taxon>
        <taxon>Methylococcaceae</taxon>
        <taxon>Methylococcus</taxon>
    </lineage>
</organism>
<accession>A0ABZ2F2F9</accession>
<dbReference type="RefSeq" id="WP_232470182.1">
    <property type="nucleotide sequence ID" value="NZ_CP104311.1"/>
</dbReference>
<name>A0ABZ2F2F9_METCP</name>
<reference evidence="1 2" key="1">
    <citation type="submission" date="2022-09" db="EMBL/GenBank/DDBJ databases">
        <authorList>
            <person name="Giprobiosintez L."/>
        </authorList>
    </citation>
    <scope>NUCLEOTIDE SEQUENCE [LARGE SCALE GENOMIC DNA]</scope>
    <source>
        <strain evidence="2">VKPM-B-12549 (GBS-15)</strain>
    </source>
</reference>
<gene>
    <name evidence="1" type="ORF">N4J17_12925</name>
</gene>
<proteinExistence type="predicted"/>
<dbReference type="EMBL" id="CP104311">
    <property type="protein sequence ID" value="WWF01361.1"/>
    <property type="molecule type" value="Genomic_DNA"/>
</dbReference>
<dbReference type="Proteomes" id="UP001359308">
    <property type="component" value="Chromosome"/>
</dbReference>
<protein>
    <submittedName>
        <fullName evidence="1">Uncharacterized protein</fullName>
    </submittedName>
</protein>
<evidence type="ECO:0000313" key="1">
    <source>
        <dbReference type="EMBL" id="WWF01361.1"/>
    </source>
</evidence>
<evidence type="ECO:0000313" key="2">
    <source>
        <dbReference type="Proteomes" id="UP001359308"/>
    </source>
</evidence>
<sequence>MTSSSTIFSSETSPLRRWASSDLIAPTSALVMAVPLTLATEFSGVAAMPALAAEDGDFGASEAG</sequence>